<keyword evidence="1" id="KW-0812">Transmembrane</keyword>
<accession>A0ABS9RN20</accession>
<evidence type="ECO:0000313" key="2">
    <source>
        <dbReference type="EMBL" id="MCH4554356.1"/>
    </source>
</evidence>
<feature type="transmembrane region" description="Helical" evidence="1">
    <location>
        <begin position="68"/>
        <end position="84"/>
    </location>
</feature>
<evidence type="ECO:0008006" key="4">
    <source>
        <dbReference type="Google" id="ProtNLM"/>
    </source>
</evidence>
<dbReference type="Proteomes" id="UP001156141">
    <property type="component" value="Unassembled WGS sequence"/>
</dbReference>
<proteinExistence type="predicted"/>
<organism evidence="2 3">
    <name type="scientific">Aestuariibaculum lutulentum</name>
    <dbReference type="NCBI Taxonomy" id="2920935"/>
    <lineage>
        <taxon>Bacteria</taxon>
        <taxon>Pseudomonadati</taxon>
        <taxon>Bacteroidota</taxon>
        <taxon>Flavobacteriia</taxon>
        <taxon>Flavobacteriales</taxon>
        <taxon>Flavobacteriaceae</taxon>
    </lineage>
</organism>
<name>A0ABS9RN20_9FLAO</name>
<keyword evidence="3" id="KW-1185">Reference proteome</keyword>
<feature type="transmembrane region" description="Helical" evidence="1">
    <location>
        <begin position="34"/>
        <end position="56"/>
    </location>
</feature>
<dbReference type="EMBL" id="JAKVQD010000258">
    <property type="protein sequence ID" value="MCH4554356.1"/>
    <property type="molecule type" value="Genomic_DNA"/>
</dbReference>
<feature type="non-terminal residue" evidence="2">
    <location>
        <position position="1"/>
    </location>
</feature>
<evidence type="ECO:0000313" key="3">
    <source>
        <dbReference type="Proteomes" id="UP001156141"/>
    </source>
</evidence>
<sequence>IGMASPMLQEIFAGKLIGLPDVSFTQLDAGQKTAIASIAAGFAGLISLFNIGGRFFWASLSDRIGRKATYFTFFALGIVLYALAPT</sequence>
<gene>
    <name evidence="2" type="ORF">MKW35_17175</name>
</gene>
<dbReference type="InterPro" id="IPR036259">
    <property type="entry name" value="MFS_trans_sf"/>
</dbReference>
<keyword evidence="1" id="KW-0472">Membrane</keyword>
<dbReference type="SUPFAM" id="SSF103473">
    <property type="entry name" value="MFS general substrate transporter"/>
    <property type="match status" value="1"/>
</dbReference>
<keyword evidence="1" id="KW-1133">Transmembrane helix</keyword>
<protein>
    <recommendedName>
        <fullName evidence="4">MFS transporter</fullName>
    </recommendedName>
</protein>
<feature type="non-terminal residue" evidence="2">
    <location>
        <position position="86"/>
    </location>
</feature>
<reference evidence="2" key="1">
    <citation type="submission" date="2022-02" db="EMBL/GenBank/DDBJ databases">
        <title>Aestuariibaculum sp., a marine bacterium isolated from sediment in Guangxi.</title>
        <authorList>
            <person name="Ying J."/>
        </authorList>
    </citation>
    <scope>NUCLEOTIDE SEQUENCE</scope>
    <source>
        <strain evidence="2">L182</strain>
    </source>
</reference>
<evidence type="ECO:0000256" key="1">
    <source>
        <dbReference type="SAM" id="Phobius"/>
    </source>
</evidence>
<comment type="caution">
    <text evidence="2">The sequence shown here is derived from an EMBL/GenBank/DDBJ whole genome shotgun (WGS) entry which is preliminary data.</text>
</comment>